<keyword evidence="2" id="KW-0158">Chromosome</keyword>
<comment type="subcellular location">
    <subcellularLocation>
        <location evidence="1">Chromosome</location>
        <location evidence="1">Telomere</location>
    </subcellularLocation>
</comment>
<feature type="domain" description="CST complex subunit Stn1 N-terminal" evidence="5">
    <location>
        <begin position="74"/>
        <end position="248"/>
    </location>
</feature>
<dbReference type="Proteomes" id="UP000243015">
    <property type="component" value="Unassembled WGS sequence"/>
</dbReference>
<dbReference type="VEuPathDB" id="FungiDB:TERG_03535"/>
<evidence type="ECO:0000313" key="7">
    <source>
        <dbReference type="Proteomes" id="UP000243015"/>
    </source>
</evidence>
<comment type="caution">
    <text evidence="6">The sequence shown here is derived from an EMBL/GenBank/DDBJ whole genome shotgun (WGS) entry which is preliminary data.</text>
</comment>
<dbReference type="AlphaFoldDB" id="A0A178EQL1"/>
<keyword evidence="3" id="KW-0779">Telomere</keyword>
<dbReference type="Gene3D" id="2.40.50.140">
    <property type="entry name" value="Nucleic acid-binding proteins"/>
    <property type="match status" value="1"/>
</dbReference>
<evidence type="ECO:0000256" key="4">
    <source>
        <dbReference type="SAM" id="MobiDB-lite"/>
    </source>
</evidence>
<feature type="compositionally biased region" description="Basic and acidic residues" evidence="4">
    <location>
        <begin position="246"/>
        <end position="261"/>
    </location>
</feature>
<evidence type="ECO:0000313" key="6">
    <source>
        <dbReference type="EMBL" id="OAL62332.1"/>
    </source>
</evidence>
<feature type="region of interest" description="Disordered" evidence="4">
    <location>
        <begin position="240"/>
        <end position="261"/>
    </location>
</feature>
<protein>
    <recommendedName>
        <fullName evidence="5">CST complex subunit Stn1 N-terminal domain-containing protein</fullName>
    </recommendedName>
</protein>
<proteinExistence type="predicted"/>
<organism evidence="6 7">
    <name type="scientific">Trichophyton rubrum</name>
    <name type="common">Athlete's foot fungus</name>
    <name type="synonym">Epidermophyton rubrum</name>
    <dbReference type="NCBI Taxonomy" id="5551"/>
    <lineage>
        <taxon>Eukaryota</taxon>
        <taxon>Fungi</taxon>
        <taxon>Dikarya</taxon>
        <taxon>Ascomycota</taxon>
        <taxon>Pezizomycotina</taxon>
        <taxon>Eurotiomycetes</taxon>
        <taxon>Eurotiomycetidae</taxon>
        <taxon>Onygenales</taxon>
        <taxon>Arthrodermataceae</taxon>
        <taxon>Trichophyton</taxon>
    </lineage>
</organism>
<reference evidence="6 7" key="1">
    <citation type="submission" date="2016-05" db="EMBL/GenBank/DDBJ databases">
        <title>Genome sequencing of Trichophyton rubrum CMCC(F)T1i isolated from hair.</title>
        <authorList>
            <person name="Zhan P."/>
            <person name="Tao Y."/>
            <person name="Liu W."/>
        </authorList>
    </citation>
    <scope>NUCLEOTIDE SEQUENCE [LARGE SCALE GENOMIC DNA]</scope>
    <source>
        <strain evidence="7">CMCC(F)T1i</strain>
    </source>
</reference>
<gene>
    <name evidence="6" type="ORF">A7C99_6913</name>
</gene>
<evidence type="ECO:0000259" key="5">
    <source>
        <dbReference type="Pfam" id="PF10451"/>
    </source>
</evidence>
<accession>A0A178EQL1</accession>
<dbReference type="Pfam" id="PF10451">
    <property type="entry name" value="Stn1"/>
    <property type="match status" value="1"/>
</dbReference>
<dbReference type="InterPro" id="IPR012340">
    <property type="entry name" value="NA-bd_OB-fold"/>
</dbReference>
<dbReference type="InterPro" id="IPR018856">
    <property type="entry name" value="Stn1_N"/>
</dbReference>
<evidence type="ECO:0000256" key="3">
    <source>
        <dbReference type="ARBA" id="ARBA00022895"/>
    </source>
</evidence>
<evidence type="ECO:0000256" key="1">
    <source>
        <dbReference type="ARBA" id="ARBA00004574"/>
    </source>
</evidence>
<sequence>MAQGAKYYYAISRRDNGQMAHGVKNNPKKELIPPDGLTFYPAYCYKASPTHFAWVKLSAVNVHHLTRRSGYEGQNIYFYKNHPIQFICLAGVIVSREEHIRRTILTLDDSSGSNIEIVCSKKQVELPDSQPVKAETGAAVAAAGTTRVPEYITSTTKEALDIKSLVPGVIAKFKGTVITFRNIRQLHLERFVLLPDMAGEMRFWEERTRVLVDVLAVPWYLTPEQVEQLRIEGVGLEEKKRKRSKAKEQEKERRERKKAEREVKDYERIVRRYQREEEVRRKYAESSREVSARFKKGGKR</sequence>
<dbReference type="GO" id="GO:0000781">
    <property type="term" value="C:chromosome, telomeric region"/>
    <property type="evidence" value="ECO:0007669"/>
    <property type="project" value="UniProtKB-SubCell"/>
</dbReference>
<name>A0A178EQL1_TRIRU</name>
<dbReference type="CDD" id="cd03524">
    <property type="entry name" value="RPA2_OBF_family"/>
    <property type="match status" value="1"/>
</dbReference>
<dbReference type="SUPFAM" id="SSF50249">
    <property type="entry name" value="Nucleic acid-binding proteins"/>
    <property type="match status" value="1"/>
</dbReference>
<evidence type="ECO:0000256" key="2">
    <source>
        <dbReference type="ARBA" id="ARBA00022454"/>
    </source>
</evidence>
<dbReference type="EMBL" id="LHPM01000019">
    <property type="protein sequence ID" value="OAL62332.1"/>
    <property type="molecule type" value="Genomic_DNA"/>
</dbReference>